<feature type="compositionally biased region" description="Low complexity" evidence="1">
    <location>
        <begin position="223"/>
        <end position="237"/>
    </location>
</feature>
<feature type="region of interest" description="Disordered" evidence="1">
    <location>
        <begin position="210"/>
        <end position="245"/>
    </location>
</feature>
<feature type="region of interest" description="Disordered" evidence="1">
    <location>
        <begin position="1"/>
        <end position="30"/>
    </location>
</feature>
<keyword evidence="4" id="KW-1185">Reference proteome</keyword>
<evidence type="ECO:0000313" key="4">
    <source>
        <dbReference type="Proteomes" id="UP000800235"/>
    </source>
</evidence>
<feature type="compositionally biased region" description="Basic and acidic residues" evidence="1">
    <location>
        <begin position="326"/>
        <end position="335"/>
    </location>
</feature>
<feature type="transmembrane region" description="Helical" evidence="2">
    <location>
        <begin position="155"/>
        <end position="178"/>
    </location>
</feature>
<dbReference type="Proteomes" id="UP000800235">
    <property type="component" value="Unassembled WGS sequence"/>
</dbReference>
<feature type="compositionally biased region" description="Basic and acidic residues" evidence="1">
    <location>
        <begin position="1"/>
        <end position="17"/>
    </location>
</feature>
<feature type="compositionally biased region" description="Polar residues" evidence="1">
    <location>
        <begin position="20"/>
        <end position="30"/>
    </location>
</feature>
<evidence type="ECO:0000313" key="3">
    <source>
        <dbReference type="EMBL" id="KAF2431408.1"/>
    </source>
</evidence>
<feature type="region of interest" description="Disordered" evidence="1">
    <location>
        <begin position="93"/>
        <end position="152"/>
    </location>
</feature>
<feature type="compositionally biased region" description="Pro residues" evidence="1">
    <location>
        <begin position="281"/>
        <end position="291"/>
    </location>
</feature>
<evidence type="ECO:0000256" key="1">
    <source>
        <dbReference type="SAM" id="MobiDB-lite"/>
    </source>
</evidence>
<feature type="compositionally biased region" description="Low complexity" evidence="1">
    <location>
        <begin position="121"/>
        <end position="134"/>
    </location>
</feature>
<keyword evidence="2" id="KW-1133">Transmembrane helix</keyword>
<dbReference type="EMBL" id="MU007032">
    <property type="protein sequence ID" value="KAF2431408.1"/>
    <property type="molecule type" value="Genomic_DNA"/>
</dbReference>
<proteinExistence type="predicted"/>
<name>A0A9P4TZY5_9PEZI</name>
<comment type="caution">
    <text evidence="3">The sequence shown here is derived from an EMBL/GenBank/DDBJ whole genome shotgun (WGS) entry which is preliminary data.</text>
</comment>
<keyword evidence="2" id="KW-0812">Transmembrane</keyword>
<feature type="region of interest" description="Disordered" evidence="1">
    <location>
        <begin position="40"/>
        <end position="59"/>
    </location>
</feature>
<reference evidence="3" key="1">
    <citation type="journal article" date="2020" name="Stud. Mycol.">
        <title>101 Dothideomycetes genomes: a test case for predicting lifestyles and emergence of pathogens.</title>
        <authorList>
            <person name="Haridas S."/>
            <person name="Albert R."/>
            <person name="Binder M."/>
            <person name="Bloem J."/>
            <person name="Labutti K."/>
            <person name="Salamov A."/>
            <person name="Andreopoulos B."/>
            <person name="Baker S."/>
            <person name="Barry K."/>
            <person name="Bills G."/>
            <person name="Bluhm B."/>
            <person name="Cannon C."/>
            <person name="Castanera R."/>
            <person name="Culley D."/>
            <person name="Daum C."/>
            <person name="Ezra D."/>
            <person name="Gonzalez J."/>
            <person name="Henrissat B."/>
            <person name="Kuo A."/>
            <person name="Liang C."/>
            <person name="Lipzen A."/>
            <person name="Lutzoni F."/>
            <person name="Magnuson J."/>
            <person name="Mondo S."/>
            <person name="Nolan M."/>
            <person name="Ohm R."/>
            <person name="Pangilinan J."/>
            <person name="Park H.-J."/>
            <person name="Ramirez L."/>
            <person name="Alfaro M."/>
            <person name="Sun H."/>
            <person name="Tritt A."/>
            <person name="Yoshinaga Y."/>
            <person name="Zwiers L.-H."/>
            <person name="Turgeon B."/>
            <person name="Goodwin S."/>
            <person name="Spatafora J."/>
            <person name="Crous P."/>
            <person name="Grigoriev I."/>
        </authorList>
    </citation>
    <scope>NUCLEOTIDE SEQUENCE</scope>
    <source>
        <strain evidence="3">CBS 130266</strain>
    </source>
</reference>
<feature type="region of interest" description="Disordered" evidence="1">
    <location>
        <begin position="265"/>
        <end position="383"/>
    </location>
</feature>
<feature type="compositionally biased region" description="Low complexity" evidence="1">
    <location>
        <begin position="95"/>
        <end position="106"/>
    </location>
</feature>
<feature type="compositionally biased region" description="Polar residues" evidence="1">
    <location>
        <begin position="265"/>
        <end position="276"/>
    </location>
</feature>
<evidence type="ECO:0000256" key="2">
    <source>
        <dbReference type="SAM" id="Phobius"/>
    </source>
</evidence>
<protein>
    <submittedName>
        <fullName evidence="3">Uncharacterized protein</fullName>
    </submittedName>
</protein>
<accession>A0A9P4TZY5</accession>
<dbReference type="OrthoDB" id="3935400at2759"/>
<dbReference type="AlphaFoldDB" id="A0A9P4TZY5"/>
<gene>
    <name evidence="3" type="ORF">EJ08DRAFT_696495</name>
</gene>
<sequence>MAPMADRDPSHSEDKPPYDQGQQSASTTTDVIVEVLIPISSSNMGSRGPIPTGSVPPPEAISSLAAQGYIATSIDQFGNTIVYRGGNPVVTVTPSSQSSGSFDTSSQKPTGIADHTIDGYSSSSDTTSPSQNSPTFPPLGTTQPQREGHHGPPPAILALGILVPALLILSALGFFFCFRRKRRDQKVREARIDGAMAGAHNKNTLPSVEMEHRGPHVMPPPAAVAASQTSSTNSPSSPTNPPVILTTTMNNTYYTGIDTSDHISLTDQRSQASAESINGEEPPPPYRPRSVPPISRETSLRQAVLGRNSSIRSNRYDPVSGAGLIRRSEEARSPFDDPESSDDDGVSHISTMRSYPRHGSDRLSVVSDLSDDEQPQATTHSAV</sequence>
<keyword evidence="2" id="KW-0472">Membrane</keyword>
<organism evidence="3 4">
    <name type="scientific">Tothia fuscella</name>
    <dbReference type="NCBI Taxonomy" id="1048955"/>
    <lineage>
        <taxon>Eukaryota</taxon>
        <taxon>Fungi</taxon>
        <taxon>Dikarya</taxon>
        <taxon>Ascomycota</taxon>
        <taxon>Pezizomycotina</taxon>
        <taxon>Dothideomycetes</taxon>
        <taxon>Pleosporomycetidae</taxon>
        <taxon>Venturiales</taxon>
        <taxon>Cylindrosympodiaceae</taxon>
        <taxon>Tothia</taxon>
    </lineage>
</organism>